<proteinExistence type="predicted"/>
<evidence type="ECO:0000313" key="1">
    <source>
        <dbReference type="EMBL" id="KAJ8715093.1"/>
    </source>
</evidence>
<organism evidence="1 2">
    <name type="scientific">Mythimna loreyi</name>
    <dbReference type="NCBI Taxonomy" id="667449"/>
    <lineage>
        <taxon>Eukaryota</taxon>
        <taxon>Metazoa</taxon>
        <taxon>Ecdysozoa</taxon>
        <taxon>Arthropoda</taxon>
        <taxon>Hexapoda</taxon>
        <taxon>Insecta</taxon>
        <taxon>Pterygota</taxon>
        <taxon>Neoptera</taxon>
        <taxon>Endopterygota</taxon>
        <taxon>Lepidoptera</taxon>
        <taxon>Glossata</taxon>
        <taxon>Ditrysia</taxon>
        <taxon>Noctuoidea</taxon>
        <taxon>Noctuidae</taxon>
        <taxon>Noctuinae</taxon>
        <taxon>Hadenini</taxon>
        <taxon>Mythimna</taxon>
    </lineage>
</organism>
<gene>
    <name evidence="1" type="ORF">PYW08_005074</name>
</gene>
<dbReference type="Proteomes" id="UP001231649">
    <property type="component" value="Chromosome 17"/>
</dbReference>
<keyword evidence="2" id="KW-1185">Reference proteome</keyword>
<sequence length="155" mass="16660">MSYVESVVVRSRNTCRAGTQAGGSGRWATGDSPPALLARPLAALLLKIYELPSSLICPPRSPTSNQEHGYLLTAFEQLVHAGYRMTSPAITKSPENQKAEKKSPTNSARTPERAPSRVDTTTATASGSAAAPPQPETFSWLRIFKLADLMMKQGC</sequence>
<comment type="caution">
    <text evidence="1">The sequence shown here is derived from an EMBL/GenBank/DDBJ whole genome shotgun (WGS) entry which is preliminary data.</text>
</comment>
<evidence type="ECO:0000313" key="2">
    <source>
        <dbReference type="Proteomes" id="UP001231649"/>
    </source>
</evidence>
<accession>A0ACC2QEL4</accession>
<protein>
    <submittedName>
        <fullName evidence="1">Uncharacterized protein</fullName>
    </submittedName>
</protein>
<reference evidence="1" key="1">
    <citation type="submission" date="2023-03" db="EMBL/GenBank/DDBJ databases">
        <title>Chromosome-level genomes of two armyworms, Mythimna separata and Mythimna loreyi, provide insights into the biosynthesis and reception of sex pheromones.</title>
        <authorList>
            <person name="Zhao H."/>
        </authorList>
    </citation>
    <scope>NUCLEOTIDE SEQUENCE</scope>
    <source>
        <strain evidence="1">BeijingLab</strain>
    </source>
</reference>
<name>A0ACC2QEL4_9NEOP</name>
<dbReference type="EMBL" id="CM056793">
    <property type="protein sequence ID" value="KAJ8715093.1"/>
    <property type="molecule type" value="Genomic_DNA"/>
</dbReference>